<dbReference type="InterPro" id="IPR001242">
    <property type="entry name" value="Condensation_dom"/>
</dbReference>
<dbReference type="SUPFAM" id="SSF47336">
    <property type="entry name" value="ACP-like"/>
    <property type="match status" value="2"/>
</dbReference>
<dbReference type="PROSITE" id="PS00455">
    <property type="entry name" value="AMP_BINDING"/>
    <property type="match status" value="1"/>
</dbReference>
<evidence type="ECO:0000256" key="2">
    <source>
        <dbReference type="SAM" id="MobiDB-lite"/>
    </source>
</evidence>
<evidence type="ECO:0000313" key="4">
    <source>
        <dbReference type="EMBL" id="GIJ62222.1"/>
    </source>
</evidence>
<evidence type="ECO:0000256" key="1">
    <source>
        <dbReference type="ARBA" id="ARBA00001957"/>
    </source>
</evidence>
<dbReference type="AlphaFoldDB" id="A0A8J3ZDX2"/>
<sequence>MTDDRGVTSGPVPASGDVSIVGGLPNVTAVGAAAEWDGAAVPIEQIWLAALGDLAESHPGLSGTGFLDLGGDSLRAARFSAALYRDTGTRVPVRWLVADNASLDEVRARLRAEIPRAAPSTRPPDRLPLTPAQHRLLLLHRMHGGLPEYNVVSAVTVRGRVGPDRLEDALSRAVRRHPALRTRIRVDADEPWQEVLADAPVRPRVVAVDRHTSFDGQVRREISRLQRMPFDLDRAPLHTLSVLSDPASDTTALVFAADHLIADQHSVELLWAELLGRPRTDRPVDEYHAAVERRIRAHVDARPEDLAYWRGHVASPQPLRLPFGGTPPRTPTFRGVTAVRHLDEATWSALATVCRQHGLRRSPVLLAALAAVLCSWSGDGSVVVGVPVDGRRSLADTDVVGFFVDTLPLTVAVDGDRRLGDLAAGCHDALVAAMRHGAVDFETVVRQAGPAGRNGRNPVFQAWFNDLSGAEQPLPAECGDVERVRVPDPPALFDVGLYVYAGRGGGIDLSTSCAADLFGRDVAGHLAAAVAHVVAAFVGRPTAAIADALPTGRLPTLVAPRAVDVADLVERFLAVARAEPERPALTGAGGVTTYGELSRRVTALADRLRASVDAGRPVGTVARRAPALAVAILAGWSVGRPPVLLDARLPGGLRSAVLRAVGADHELDLRAPEPVLSRLAAAGPRPDPAPAGPIAHVLTTSGTTGEPRSVAVPGRSVAAALVEQAEHLGVGRDDRFVALAGPGHDPILRELVMPLVLGATVAVPDDATVADPRRLLAFIRERRVTVLQLTPARAALLTAAADGQGLPHVRLVVTAGGELTGDLAARLGTLCPNARIGNGYGLTEVPQLSGLHLRSPADRGGVPVGTGCGARRLVVLRGSRPAAVGQLGEIGVLEPYPPVLVTGERLRSVTPDGSPVPAVLTGDLGRLRPDGLVEWAGRADRQFDIDSHRIEPAAVERLLADDPAISAAVVGRSPAGALVAYVTVADDALRDGDAERYRAVPARLADRLPAWSVPETLHVVPHLVLDHNGKPDVAATAALAEPAPTTGAAAGAIERTIERTIEDILARHLPTGAALPHDVNFFELGLDSAAMIRVHRELHRVGFPELELVELFWAPTVADLAGRLRAGAQPAAPTRGRRGPAIRRRAETEEGRR</sequence>
<evidence type="ECO:0000313" key="5">
    <source>
        <dbReference type="Proteomes" id="UP000612585"/>
    </source>
</evidence>
<name>A0A8J3ZDX2_9ACTN</name>
<dbReference type="InterPro" id="IPR020845">
    <property type="entry name" value="AMP-binding_CS"/>
</dbReference>
<comment type="cofactor">
    <cofactor evidence="1">
        <name>pantetheine 4'-phosphate</name>
        <dbReference type="ChEBI" id="CHEBI:47942"/>
    </cofactor>
</comment>
<dbReference type="PANTHER" id="PTHR45527:SF1">
    <property type="entry name" value="FATTY ACID SYNTHASE"/>
    <property type="match status" value="1"/>
</dbReference>
<dbReference type="GO" id="GO:0047527">
    <property type="term" value="F:2,3-dihydroxybenzoate-serine ligase activity"/>
    <property type="evidence" value="ECO:0007669"/>
    <property type="project" value="TreeGrafter"/>
</dbReference>
<dbReference type="Gene3D" id="3.40.50.12780">
    <property type="entry name" value="N-terminal domain of ligase-like"/>
    <property type="match status" value="1"/>
</dbReference>
<dbReference type="GO" id="GO:0043041">
    <property type="term" value="P:amino acid activation for nonribosomal peptide biosynthetic process"/>
    <property type="evidence" value="ECO:0007669"/>
    <property type="project" value="TreeGrafter"/>
</dbReference>
<dbReference type="Gene3D" id="3.30.300.30">
    <property type="match status" value="1"/>
</dbReference>
<feature type="compositionally biased region" description="Low complexity" evidence="2">
    <location>
        <begin position="1125"/>
        <end position="1134"/>
    </location>
</feature>
<accession>A0A8J3ZDX2</accession>
<dbReference type="InterPro" id="IPR042099">
    <property type="entry name" value="ANL_N_sf"/>
</dbReference>
<dbReference type="InterPro" id="IPR045851">
    <property type="entry name" value="AMP-bd_C_sf"/>
</dbReference>
<dbReference type="Pfam" id="PF00550">
    <property type="entry name" value="PP-binding"/>
    <property type="match status" value="2"/>
</dbReference>
<dbReference type="InterPro" id="IPR009081">
    <property type="entry name" value="PP-bd_ACP"/>
</dbReference>
<keyword evidence="5" id="KW-1185">Reference proteome</keyword>
<dbReference type="Pfam" id="PF00668">
    <property type="entry name" value="Condensation"/>
    <property type="match status" value="1"/>
</dbReference>
<dbReference type="Pfam" id="PF00501">
    <property type="entry name" value="AMP-binding"/>
    <property type="match status" value="1"/>
</dbReference>
<reference evidence="4" key="1">
    <citation type="submission" date="2021-01" db="EMBL/GenBank/DDBJ databases">
        <title>Whole genome shotgun sequence of Virgisporangium aurantiacum NBRC 16421.</title>
        <authorList>
            <person name="Komaki H."/>
            <person name="Tamura T."/>
        </authorList>
    </citation>
    <scope>NUCLEOTIDE SEQUENCE</scope>
    <source>
        <strain evidence="4">NBRC 16421</strain>
    </source>
</reference>
<dbReference type="Gene3D" id="1.10.1200.10">
    <property type="entry name" value="ACP-like"/>
    <property type="match status" value="2"/>
</dbReference>
<proteinExistence type="predicted"/>
<dbReference type="GO" id="GO:0009366">
    <property type="term" value="C:enterobactin synthetase complex"/>
    <property type="evidence" value="ECO:0007669"/>
    <property type="project" value="TreeGrafter"/>
</dbReference>
<dbReference type="PANTHER" id="PTHR45527">
    <property type="entry name" value="NONRIBOSOMAL PEPTIDE SYNTHETASE"/>
    <property type="match status" value="1"/>
</dbReference>
<evidence type="ECO:0000259" key="3">
    <source>
        <dbReference type="PROSITE" id="PS50075"/>
    </source>
</evidence>
<dbReference type="Gene3D" id="3.30.559.30">
    <property type="entry name" value="Nonribosomal peptide synthetase, condensation domain"/>
    <property type="match status" value="1"/>
</dbReference>
<dbReference type="GO" id="GO:0008610">
    <property type="term" value="P:lipid biosynthetic process"/>
    <property type="evidence" value="ECO:0007669"/>
    <property type="project" value="UniProtKB-ARBA"/>
</dbReference>
<comment type="caution">
    <text evidence="4">The sequence shown here is derived from an EMBL/GenBank/DDBJ whole genome shotgun (WGS) entry which is preliminary data.</text>
</comment>
<dbReference type="Proteomes" id="UP000612585">
    <property type="component" value="Unassembled WGS sequence"/>
</dbReference>
<feature type="domain" description="Carrier" evidence="3">
    <location>
        <begin position="1052"/>
        <end position="1128"/>
    </location>
</feature>
<dbReference type="Gene3D" id="3.30.559.10">
    <property type="entry name" value="Chloramphenicol acetyltransferase-like domain"/>
    <property type="match status" value="1"/>
</dbReference>
<dbReference type="InterPro" id="IPR000873">
    <property type="entry name" value="AMP-dep_synth/lig_dom"/>
</dbReference>
<dbReference type="SUPFAM" id="SSF56801">
    <property type="entry name" value="Acetyl-CoA synthetase-like"/>
    <property type="match status" value="1"/>
</dbReference>
<organism evidence="4 5">
    <name type="scientific">Virgisporangium aurantiacum</name>
    <dbReference type="NCBI Taxonomy" id="175570"/>
    <lineage>
        <taxon>Bacteria</taxon>
        <taxon>Bacillati</taxon>
        <taxon>Actinomycetota</taxon>
        <taxon>Actinomycetes</taxon>
        <taxon>Micromonosporales</taxon>
        <taxon>Micromonosporaceae</taxon>
        <taxon>Virgisporangium</taxon>
    </lineage>
</organism>
<gene>
    <name evidence="4" type="ORF">Vau01_097380</name>
</gene>
<dbReference type="GO" id="GO:0031177">
    <property type="term" value="F:phosphopantetheine binding"/>
    <property type="evidence" value="ECO:0007669"/>
    <property type="project" value="TreeGrafter"/>
</dbReference>
<dbReference type="InterPro" id="IPR036736">
    <property type="entry name" value="ACP-like_sf"/>
</dbReference>
<dbReference type="EMBL" id="BOPG01000076">
    <property type="protein sequence ID" value="GIJ62222.1"/>
    <property type="molecule type" value="Genomic_DNA"/>
</dbReference>
<dbReference type="InterPro" id="IPR023213">
    <property type="entry name" value="CAT-like_dom_sf"/>
</dbReference>
<dbReference type="GO" id="GO:0005829">
    <property type="term" value="C:cytosol"/>
    <property type="evidence" value="ECO:0007669"/>
    <property type="project" value="TreeGrafter"/>
</dbReference>
<dbReference type="GO" id="GO:0009239">
    <property type="term" value="P:enterobactin biosynthetic process"/>
    <property type="evidence" value="ECO:0007669"/>
    <property type="project" value="TreeGrafter"/>
</dbReference>
<feature type="compositionally biased region" description="Basic and acidic residues" evidence="2">
    <location>
        <begin position="1144"/>
        <end position="1153"/>
    </location>
</feature>
<dbReference type="PROSITE" id="PS50075">
    <property type="entry name" value="CARRIER"/>
    <property type="match status" value="1"/>
</dbReference>
<feature type="region of interest" description="Disordered" evidence="2">
    <location>
        <begin position="1125"/>
        <end position="1153"/>
    </location>
</feature>
<dbReference type="RefSeq" id="WP_204007745.1">
    <property type="nucleotide sequence ID" value="NZ_BOPG01000076.1"/>
</dbReference>
<dbReference type="SUPFAM" id="SSF52777">
    <property type="entry name" value="CoA-dependent acyltransferases"/>
    <property type="match status" value="2"/>
</dbReference>
<protein>
    <recommendedName>
        <fullName evidence="3">Carrier domain-containing protein</fullName>
    </recommendedName>
</protein>